<reference evidence="1 2" key="1">
    <citation type="submission" date="2019-06" db="EMBL/GenBank/DDBJ databases">
        <title>Spirosoma utsteinense sp. nov. isolated from Antarctic ice-free soils.</title>
        <authorList>
            <person name="Tahon G."/>
        </authorList>
    </citation>
    <scope>NUCLEOTIDE SEQUENCE [LARGE SCALE GENOMIC DNA]</scope>
    <source>
        <strain evidence="1 2">LMG 31447</strain>
    </source>
</reference>
<accession>A0ABR6WAD5</accession>
<dbReference type="InterPro" id="IPR010982">
    <property type="entry name" value="Lambda_DNA-bd_dom_sf"/>
</dbReference>
<keyword evidence="1" id="KW-0238">DNA-binding</keyword>
<keyword evidence="2" id="KW-1185">Reference proteome</keyword>
<name>A0ABR6WAD5_9BACT</name>
<comment type="caution">
    <text evidence="1">The sequence shown here is derived from an EMBL/GenBank/DDBJ whole genome shotgun (WGS) entry which is preliminary data.</text>
</comment>
<sequence length="83" mass="9499">MGVSVSQGPQAIFRQTLIAIERGKYIPSAMLVLPLACYFLQPVKELLEVESPQMRTSLADFFWDLRSSRKAFQSKIEDRTFIC</sequence>
<evidence type="ECO:0000313" key="1">
    <source>
        <dbReference type="EMBL" id="MBC3793529.1"/>
    </source>
</evidence>
<protein>
    <submittedName>
        <fullName evidence="1">DNA-binding XRE family transcriptional regulator</fullName>
    </submittedName>
</protein>
<proteinExistence type="predicted"/>
<dbReference type="GO" id="GO:0003677">
    <property type="term" value="F:DNA binding"/>
    <property type="evidence" value="ECO:0007669"/>
    <property type="project" value="UniProtKB-KW"/>
</dbReference>
<organism evidence="1 2">
    <name type="scientific">Spirosoma utsteinense</name>
    <dbReference type="NCBI Taxonomy" id="2585773"/>
    <lineage>
        <taxon>Bacteria</taxon>
        <taxon>Pseudomonadati</taxon>
        <taxon>Bacteroidota</taxon>
        <taxon>Cytophagia</taxon>
        <taxon>Cytophagales</taxon>
        <taxon>Cytophagaceae</taxon>
        <taxon>Spirosoma</taxon>
    </lineage>
</organism>
<dbReference type="EMBL" id="VFIA01000028">
    <property type="protein sequence ID" value="MBC3793529.1"/>
    <property type="molecule type" value="Genomic_DNA"/>
</dbReference>
<evidence type="ECO:0000313" key="2">
    <source>
        <dbReference type="Proteomes" id="UP000700732"/>
    </source>
</evidence>
<dbReference type="Gene3D" id="1.10.260.40">
    <property type="entry name" value="lambda repressor-like DNA-binding domains"/>
    <property type="match status" value="1"/>
</dbReference>
<dbReference type="Proteomes" id="UP000700732">
    <property type="component" value="Unassembled WGS sequence"/>
</dbReference>
<gene>
    <name evidence="1" type="ORF">FH603_4048</name>
</gene>